<dbReference type="CDD" id="cd09276">
    <property type="entry name" value="Rnase_HI_RT_non_LTR"/>
    <property type="match status" value="1"/>
</dbReference>
<accession>A0AA39TQT3</accession>
<dbReference type="Pfam" id="PF00075">
    <property type="entry name" value="RNase_H"/>
    <property type="match status" value="1"/>
</dbReference>
<dbReference type="InterPro" id="IPR002156">
    <property type="entry name" value="RNaseH_domain"/>
</dbReference>
<sequence>QHTVFEAELTGAILAIDIIKSIPRLTRATILLDSQAAILALKGERTKSGHYLVEEFHKQVIKLQKRRSSLQITVQWVPGHVGIEGNEAADDEAKKAVQ</sequence>
<dbReference type="GO" id="GO:0004523">
    <property type="term" value="F:RNA-DNA hybrid ribonuclease activity"/>
    <property type="evidence" value="ECO:0007669"/>
    <property type="project" value="InterPro"/>
</dbReference>
<evidence type="ECO:0000313" key="3">
    <source>
        <dbReference type="Proteomes" id="UP001175227"/>
    </source>
</evidence>
<feature type="non-terminal residue" evidence="2">
    <location>
        <position position="98"/>
    </location>
</feature>
<feature type="domain" description="RNase H type-1" evidence="1">
    <location>
        <begin position="1"/>
        <end position="98"/>
    </location>
</feature>
<organism evidence="2 3">
    <name type="scientific">Armillaria novae-zelandiae</name>
    <dbReference type="NCBI Taxonomy" id="153914"/>
    <lineage>
        <taxon>Eukaryota</taxon>
        <taxon>Fungi</taxon>
        <taxon>Dikarya</taxon>
        <taxon>Basidiomycota</taxon>
        <taxon>Agaricomycotina</taxon>
        <taxon>Agaricomycetes</taxon>
        <taxon>Agaricomycetidae</taxon>
        <taxon>Agaricales</taxon>
        <taxon>Marasmiineae</taxon>
        <taxon>Physalacriaceae</taxon>
        <taxon>Armillaria</taxon>
    </lineage>
</organism>
<comment type="caution">
    <text evidence="2">The sequence shown here is derived from an EMBL/GenBank/DDBJ whole genome shotgun (WGS) entry which is preliminary data.</text>
</comment>
<dbReference type="InterPro" id="IPR036397">
    <property type="entry name" value="RNaseH_sf"/>
</dbReference>
<name>A0AA39TQT3_9AGAR</name>
<dbReference type="GO" id="GO:0003676">
    <property type="term" value="F:nucleic acid binding"/>
    <property type="evidence" value="ECO:0007669"/>
    <property type="project" value="InterPro"/>
</dbReference>
<reference evidence="2" key="1">
    <citation type="submission" date="2023-06" db="EMBL/GenBank/DDBJ databases">
        <authorList>
            <consortium name="Lawrence Berkeley National Laboratory"/>
            <person name="Ahrendt S."/>
            <person name="Sahu N."/>
            <person name="Indic B."/>
            <person name="Wong-Bajracharya J."/>
            <person name="Merenyi Z."/>
            <person name="Ke H.-M."/>
            <person name="Monk M."/>
            <person name="Kocsube S."/>
            <person name="Drula E."/>
            <person name="Lipzen A."/>
            <person name="Balint B."/>
            <person name="Henrissat B."/>
            <person name="Andreopoulos B."/>
            <person name="Martin F.M."/>
            <person name="Harder C.B."/>
            <person name="Rigling D."/>
            <person name="Ford K.L."/>
            <person name="Foster G.D."/>
            <person name="Pangilinan J."/>
            <person name="Papanicolaou A."/>
            <person name="Barry K."/>
            <person name="LaButti K."/>
            <person name="Viragh M."/>
            <person name="Koriabine M."/>
            <person name="Yan M."/>
            <person name="Riley R."/>
            <person name="Champramary S."/>
            <person name="Plett K.L."/>
            <person name="Tsai I.J."/>
            <person name="Slot J."/>
            <person name="Sipos G."/>
            <person name="Plett J."/>
            <person name="Nagy L.G."/>
            <person name="Grigoriev I.V."/>
        </authorList>
    </citation>
    <scope>NUCLEOTIDE SEQUENCE</scope>
    <source>
        <strain evidence="2">ICMP 16352</strain>
    </source>
</reference>
<dbReference type="InterPro" id="IPR012337">
    <property type="entry name" value="RNaseH-like_sf"/>
</dbReference>
<proteinExistence type="predicted"/>
<gene>
    <name evidence="2" type="ORF">IW261DRAFT_1299450</name>
</gene>
<feature type="non-terminal residue" evidence="2">
    <location>
        <position position="1"/>
    </location>
</feature>
<dbReference type="SUPFAM" id="SSF53098">
    <property type="entry name" value="Ribonuclease H-like"/>
    <property type="match status" value="1"/>
</dbReference>
<dbReference type="AlphaFoldDB" id="A0AA39TQT3"/>
<dbReference type="Proteomes" id="UP001175227">
    <property type="component" value="Unassembled WGS sequence"/>
</dbReference>
<dbReference type="PROSITE" id="PS50879">
    <property type="entry name" value="RNASE_H_1"/>
    <property type="match status" value="1"/>
</dbReference>
<keyword evidence="3" id="KW-1185">Reference proteome</keyword>
<dbReference type="Gene3D" id="3.30.420.10">
    <property type="entry name" value="Ribonuclease H-like superfamily/Ribonuclease H"/>
    <property type="match status" value="1"/>
</dbReference>
<evidence type="ECO:0000259" key="1">
    <source>
        <dbReference type="PROSITE" id="PS50879"/>
    </source>
</evidence>
<protein>
    <submittedName>
        <fullName evidence="2">Ribonuclease H-like domain-containing protein</fullName>
    </submittedName>
</protein>
<dbReference type="EMBL" id="JAUEPR010000165">
    <property type="protein sequence ID" value="KAK0460799.1"/>
    <property type="molecule type" value="Genomic_DNA"/>
</dbReference>
<evidence type="ECO:0000313" key="2">
    <source>
        <dbReference type="EMBL" id="KAK0460799.1"/>
    </source>
</evidence>